<evidence type="ECO:0008006" key="4">
    <source>
        <dbReference type="Google" id="ProtNLM"/>
    </source>
</evidence>
<evidence type="ECO:0000313" key="2">
    <source>
        <dbReference type="EMBL" id="AMY12184.1"/>
    </source>
</evidence>
<name>A0A143PWI7_LUTPR</name>
<dbReference type="STRING" id="1855912.LuPra_05457"/>
<accession>A0A143PWI7</accession>
<gene>
    <name evidence="2" type="ORF">LuPra_05457</name>
</gene>
<proteinExistence type="predicted"/>
<keyword evidence="1" id="KW-0732">Signal</keyword>
<evidence type="ECO:0000313" key="3">
    <source>
        <dbReference type="Proteomes" id="UP000076079"/>
    </source>
</evidence>
<feature type="chain" id="PRO_5007512098" description="Transporter" evidence="1">
    <location>
        <begin position="21"/>
        <end position="257"/>
    </location>
</feature>
<dbReference type="Proteomes" id="UP000076079">
    <property type="component" value="Chromosome"/>
</dbReference>
<dbReference type="KEGG" id="abac:LuPra_05457"/>
<reference evidence="2 3" key="1">
    <citation type="journal article" date="2016" name="Genome Announc.">
        <title>First Complete Genome Sequence of a Subdivision 6 Acidobacterium Strain.</title>
        <authorList>
            <person name="Huang S."/>
            <person name="Vieira S."/>
            <person name="Bunk B."/>
            <person name="Riedel T."/>
            <person name="Sproer C."/>
            <person name="Overmann J."/>
        </authorList>
    </citation>
    <scope>NUCLEOTIDE SEQUENCE [LARGE SCALE GENOMIC DNA]</scope>
    <source>
        <strain evidence="3">DSM 100886 HEG_-6_39</strain>
    </source>
</reference>
<sequence length="257" mass="28051" precursor="true">MRRRFAIVLLILGLATPSAAQGLFGASPQQPPTDDRTGTNPLNLQQQIDVSNTYVELDTLFLNSTTYRHAVPLFHRRVRLAGLLPIGISNLTGTTETGLGDVGADVEWTPWLATGSGLVAGLRTTWNTATAESVGYGGTHTLMPYAQYVRQISPRVLLAPFFGYRFGIGGDDFAPAYKDSLVGVMVVWRATDRTWIATTPQVVFDLEHDRTYGDVGGEVGYMLLTHLGAYVRPTMGFGRNGEKPYSWGIVFGVRIVP</sequence>
<evidence type="ECO:0000256" key="1">
    <source>
        <dbReference type="SAM" id="SignalP"/>
    </source>
</evidence>
<dbReference type="RefSeq" id="WP_110173662.1">
    <property type="nucleotide sequence ID" value="NZ_CP015136.1"/>
</dbReference>
<protein>
    <recommendedName>
        <fullName evidence="4">Transporter</fullName>
    </recommendedName>
</protein>
<organism evidence="2 3">
    <name type="scientific">Luteitalea pratensis</name>
    <dbReference type="NCBI Taxonomy" id="1855912"/>
    <lineage>
        <taxon>Bacteria</taxon>
        <taxon>Pseudomonadati</taxon>
        <taxon>Acidobacteriota</taxon>
        <taxon>Vicinamibacteria</taxon>
        <taxon>Vicinamibacterales</taxon>
        <taxon>Vicinamibacteraceae</taxon>
        <taxon>Luteitalea</taxon>
    </lineage>
</organism>
<feature type="signal peptide" evidence="1">
    <location>
        <begin position="1"/>
        <end position="20"/>
    </location>
</feature>
<dbReference type="EMBL" id="CP015136">
    <property type="protein sequence ID" value="AMY12184.1"/>
    <property type="molecule type" value="Genomic_DNA"/>
</dbReference>
<keyword evidence="3" id="KW-1185">Reference proteome</keyword>
<reference evidence="3" key="2">
    <citation type="submission" date="2016-04" db="EMBL/GenBank/DDBJ databases">
        <title>First Complete Genome Sequence of a Subdivision 6 Acidobacterium.</title>
        <authorList>
            <person name="Huang S."/>
            <person name="Vieira S."/>
            <person name="Bunk B."/>
            <person name="Riedel T."/>
            <person name="Sproeer C."/>
            <person name="Overmann J."/>
        </authorList>
    </citation>
    <scope>NUCLEOTIDE SEQUENCE [LARGE SCALE GENOMIC DNA]</scope>
    <source>
        <strain evidence="3">DSM 100886 HEG_-6_39</strain>
    </source>
</reference>
<dbReference type="AlphaFoldDB" id="A0A143PWI7"/>